<dbReference type="PANTHER" id="PTHR30037">
    <property type="entry name" value="DNA-3-METHYLADENINE GLYCOSYLASE 1"/>
    <property type="match status" value="1"/>
</dbReference>
<accession>A0A660SI19</accession>
<gene>
    <name evidence="1" type="ORF">DRP53_05545</name>
</gene>
<dbReference type="SUPFAM" id="SSF48150">
    <property type="entry name" value="DNA-glycosylase"/>
    <property type="match status" value="1"/>
</dbReference>
<evidence type="ECO:0000313" key="2">
    <source>
        <dbReference type="Proteomes" id="UP000268469"/>
    </source>
</evidence>
<dbReference type="EMBL" id="QNBE01000044">
    <property type="protein sequence ID" value="RKX70283.1"/>
    <property type="molecule type" value="Genomic_DNA"/>
</dbReference>
<evidence type="ECO:0000313" key="1">
    <source>
        <dbReference type="EMBL" id="RKX70283.1"/>
    </source>
</evidence>
<dbReference type="GO" id="GO:0006284">
    <property type="term" value="P:base-excision repair"/>
    <property type="evidence" value="ECO:0007669"/>
    <property type="project" value="InterPro"/>
</dbReference>
<proteinExistence type="predicted"/>
<dbReference type="GO" id="GO:0008725">
    <property type="term" value="F:DNA-3-methyladenine glycosylase activity"/>
    <property type="evidence" value="ECO:0007669"/>
    <property type="project" value="InterPro"/>
</dbReference>
<comment type="caution">
    <text evidence="1">The sequence shown here is derived from an EMBL/GenBank/DDBJ whole genome shotgun (WGS) entry which is preliminary data.</text>
</comment>
<reference evidence="1 2" key="1">
    <citation type="submission" date="2018-06" db="EMBL/GenBank/DDBJ databases">
        <title>Extensive metabolic versatility and redundancy in microbially diverse, dynamic hydrothermal sediments.</title>
        <authorList>
            <person name="Dombrowski N."/>
            <person name="Teske A."/>
            <person name="Baker B.J."/>
        </authorList>
    </citation>
    <scope>NUCLEOTIDE SEQUENCE [LARGE SCALE GENOMIC DNA]</scope>
    <source>
        <strain evidence="1">B36_G15</strain>
    </source>
</reference>
<dbReference type="Gene3D" id="1.10.340.30">
    <property type="entry name" value="Hypothetical protein, domain 2"/>
    <property type="match status" value="1"/>
</dbReference>
<dbReference type="InterPro" id="IPR005019">
    <property type="entry name" value="Adenine_glyco"/>
</dbReference>
<organism evidence="1 2">
    <name type="scientific">candidate division WOR-3 bacterium</name>
    <dbReference type="NCBI Taxonomy" id="2052148"/>
    <lineage>
        <taxon>Bacteria</taxon>
        <taxon>Bacteria division WOR-3</taxon>
    </lineage>
</organism>
<dbReference type="InterPro" id="IPR052891">
    <property type="entry name" value="DNA-3mA_glycosylase"/>
</dbReference>
<dbReference type="Proteomes" id="UP000268469">
    <property type="component" value="Unassembled WGS sequence"/>
</dbReference>
<dbReference type="Pfam" id="PF03352">
    <property type="entry name" value="Adenine_glyco"/>
    <property type="match status" value="1"/>
</dbReference>
<protein>
    <recommendedName>
        <fullName evidence="3">DNA-3-methyladenine glycosylase I</fullName>
    </recommendedName>
</protein>
<dbReference type="InterPro" id="IPR011257">
    <property type="entry name" value="DNA_glycosylase"/>
</dbReference>
<sequence>MAVAEILSVLQRYGHFSARSYSEVSEYLRANLFAHQAPWECEFPSGKDGYCMSGKRPKTDQEYFEILSLCVLQAGLSWKTVRRNWPRIRKGFYGFKIDRLARSNPKDLMRRVGVFRNRRKVEAIIANARTFQKLISEYGSFRQFLRTLKDPIKELRKRFRYIGTYTGEYFLHSVGYWK</sequence>
<dbReference type="AlphaFoldDB" id="A0A660SI19"/>
<evidence type="ECO:0008006" key="3">
    <source>
        <dbReference type="Google" id="ProtNLM"/>
    </source>
</evidence>
<dbReference type="PANTHER" id="PTHR30037:SF4">
    <property type="entry name" value="DNA-3-METHYLADENINE GLYCOSYLASE I"/>
    <property type="match status" value="1"/>
</dbReference>
<name>A0A660SI19_UNCW3</name>